<comment type="caution">
    <text evidence="6">The sequence shown here is derived from an EMBL/GenBank/DDBJ whole genome shotgun (WGS) entry which is preliminary data.</text>
</comment>
<feature type="transmembrane region" description="Helical" evidence="5">
    <location>
        <begin position="62"/>
        <end position="80"/>
    </location>
</feature>
<keyword evidence="7" id="KW-1185">Reference proteome</keyword>
<feature type="transmembrane region" description="Helical" evidence="5">
    <location>
        <begin position="205"/>
        <end position="226"/>
    </location>
</feature>
<dbReference type="PANTHER" id="PTHR30249:SF0">
    <property type="entry name" value="PLASTIDAL GLYCOLATE_GLYCERATE TRANSLOCATOR 1, CHLOROPLASTIC"/>
    <property type="match status" value="1"/>
</dbReference>
<evidence type="ECO:0000256" key="1">
    <source>
        <dbReference type="ARBA" id="ARBA00004141"/>
    </source>
</evidence>
<feature type="transmembrane region" description="Helical" evidence="5">
    <location>
        <begin position="146"/>
        <end position="169"/>
    </location>
</feature>
<keyword evidence="3 5" id="KW-1133">Transmembrane helix</keyword>
<keyword evidence="2 5" id="KW-0812">Transmembrane</keyword>
<reference evidence="6 7" key="1">
    <citation type="submission" date="2020-08" db="EMBL/GenBank/DDBJ databases">
        <title>Genome public.</title>
        <authorList>
            <person name="Liu C."/>
            <person name="Sun Q."/>
        </authorList>
    </citation>
    <scope>NUCLEOTIDE SEQUENCE [LARGE SCALE GENOMIC DNA]</scope>
    <source>
        <strain evidence="6 7">New-7</strain>
    </source>
</reference>
<feature type="transmembrane region" description="Helical" evidence="5">
    <location>
        <begin position="92"/>
        <end position="116"/>
    </location>
</feature>
<protein>
    <submittedName>
        <fullName evidence="6">LrgB family protein</fullName>
    </submittedName>
</protein>
<dbReference type="RefSeq" id="WP_101573660.1">
    <property type="nucleotide sequence ID" value="NZ_JACOOK010000002.1"/>
</dbReference>
<dbReference type="Proteomes" id="UP000636891">
    <property type="component" value="Unassembled WGS sequence"/>
</dbReference>
<evidence type="ECO:0000313" key="7">
    <source>
        <dbReference type="Proteomes" id="UP000636891"/>
    </source>
</evidence>
<dbReference type="InterPro" id="IPR007300">
    <property type="entry name" value="CidB/LrgB"/>
</dbReference>
<accession>A0ABR7CLK1</accession>
<dbReference type="Pfam" id="PF04172">
    <property type="entry name" value="LrgB"/>
    <property type="match status" value="1"/>
</dbReference>
<comment type="subcellular location">
    <subcellularLocation>
        <location evidence="1">Membrane</location>
        <topology evidence="1">Multi-pass membrane protein</topology>
    </subcellularLocation>
</comment>
<evidence type="ECO:0000256" key="5">
    <source>
        <dbReference type="SAM" id="Phobius"/>
    </source>
</evidence>
<evidence type="ECO:0000313" key="6">
    <source>
        <dbReference type="EMBL" id="MBC5616529.1"/>
    </source>
</evidence>
<feature type="transmembrane region" description="Helical" evidence="5">
    <location>
        <begin position="6"/>
        <end position="25"/>
    </location>
</feature>
<gene>
    <name evidence="6" type="ORF">H8S08_05775</name>
</gene>
<evidence type="ECO:0000256" key="2">
    <source>
        <dbReference type="ARBA" id="ARBA00022692"/>
    </source>
</evidence>
<sequence length="229" mass="23871">MKEIADSQVFLLTLTVGVYIGAMWLRRKVNWALLHPIFVSIVVLIAFLRLSGIEYEHYMRQTQVIDFLLGLSVVALGYILHDQIYNIRGNVISIVVAILVGSAVGIVSVALIARWMGAEPAVVASLEPKSVTTAIALSVSANSGGIPALTSVAVIVVGVFGGIVGPWVLRRVGVESRIAKGLAMGAAAHALGTARAMELGAVEGAISGLAIGLMGLATAILVPILGKIL</sequence>
<keyword evidence="4 5" id="KW-0472">Membrane</keyword>
<proteinExistence type="predicted"/>
<evidence type="ECO:0000256" key="3">
    <source>
        <dbReference type="ARBA" id="ARBA00022989"/>
    </source>
</evidence>
<dbReference type="PANTHER" id="PTHR30249">
    <property type="entry name" value="PUTATIVE SEROTONIN TRANSPORTER"/>
    <property type="match status" value="1"/>
</dbReference>
<name>A0ABR7CLK1_9BACT</name>
<dbReference type="EMBL" id="JACOOK010000002">
    <property type="protein sequence ID" value="MBC5616529.1"/>
    <property type="molecule type" value="Genomic_DNA"/>
</dbReference>
<feature type="transmembrane region" description="Helical" evidence="5">
    <location>
        <begin position="32"/>
        <end position="50"/>
    </location>
</feature>
<evidence type="ECO:0000256" key="4">
    <source>
        <dbReference type="ARBA" id="ARBA00023136"/>
    </source>
</evidence>
<organism evidence="6 7">
    <name type="scientific">Alistipes hominis</name>
    <dbReference type="NCBI Taxonomy" id="2763015"/>
    <lineage>
        <taxon>Bacteria</taxon>
        <taxon>Pseudomonadati</taxon>
        <taxon>Bacteroidota</taxon>
        <taxon>Bacteroidia</taxon>
        <taxon>Bacteroidales</taxon>
        <taxon>Rikenellaceae</taxon>
        <taxon>Alistipes</taxon>
    </lineage>
</organism>